<reference evidence="1" key="1">
    <citation type="submission" date="2017-02" db="UniProtKB">
        <authorList>
            <consortium name="WormBaseParasite"/>
        </authorList>
    </citation>
    <scope>IDENTIFICATION</scope>
</reference>
<sequence length="122" mass="13692">LKTKSSRIISSIAFVSLHVACINDTQCTISADMQPAQRSLKIFLNAVFEYLTVFRSLSSSIACTEGNDRPTSTASKRAYLQKPQELHKNGLSHSKEEYRHNESIIVVIQLLLSFSLKSAEFR</sequence>
<dbReference type="WBParaSite" id="BTMF_0000188801-mRNA-1">
    <property type="protein sequence ID" value="BTMF_0000188801-mRNA-1"/>
    <property type="gene ID" value="BTMF_0000188801"/>
</dbReference>
<evidence type="ECO:0000313" key="1">
    <source>
        <dbReference type="WBParaSite" id="BTMF_0000188801-mRNA-1"/>
    </source>
</evidence>
<accession>A0A0R3Q6D7</accession>
<protein>
    <submittedName>
        <fullName evidence="1">Secreted protein</fullName>
    </submittedName>
</protein>
<proteinExistence type="predicted"/>
<dbReference type="AlphaFoldDB" id="A0A0R3Q6D7"/>
<name>A0A0R3Q6D7_9BILA</name>
<organism evidence="1">
    <name type="scientific">Brugia timori</name>
    <dbReference type="NCBI Taxonomy" id="42155"/>
    <lineage>
        <taxon>Eukaryota</taxon>
        <taxon>Metazoa</taxon>
        <taxon>Ecdysozoa</taxon>
        <taxon>Nematoda</taxon>
        <taxon>Chromadorea</taxon>
        <taxon>Rhabditida</taxon>
        <taxon>Spirurina</taxon>
        <taxon>Spiruromorpha</taxon>
        <taxon>Filarioidea</taxon>
        <taxon>Onchocercidae</taxon>
        <taxon>Brugia</taxon>
    </lineage>
</organism>